<dbReference type="SUPFAM" id="SSF49899">
    <property type="entry name" value="Concanavalin A-like lectins/glucanases"/>
    <property type="match status" value="3"/>
</dbReference>
<dbReference type="PROSITE" id="PS50025">
    <property type="entry name" value="LAM_G_DOMAIN"/>
    <property type="match status" value="1"/>
</dbReference>
<dbReference type="Gene3D" id="2.60.120.200">
    <property type="match status" value="3"/>
</dbReference>
<feature type="region of interest" description="Disordered" evidence="5">
    <location>
        <begin position="2433"/>
        <end position="2452"/>
    </location>
</feature>
<keyword evidence="4" id="KW-0175">Coiled coil</keyword>
<dbReference type="NCBIfam" id="TIGR03696">
    <property type="entry name" value="Rhs_assc_core"/>
    <property type="match status" value="1"/>
</dbReference>
<dbReference type="InterPro" id="IPR003587">
    <property type="entry name" value="Hint_dom_N"/>
</dbReference>
<dbReference type="Pfam" id="PF13517">
    <property type="entry name" value="FG-GAP_3"/>
    <property type="match status" value="2"/>
</dbReference>
<dbReference type="SUPFAM" id="SSF69318">
    <property type="entry name" value="Integrin alpha N-terminal domain"/>
    <property type="match status" value="1"/>
</dbReference>
<accession>A0ABS9MU05</accession>
<dbReference type="Pfam" id="PF05593">
    <property type="entry name" value="RHS_repeat"/>
    <property type="match status" value="7"/>
</dbReference>
<feature type="region of interest" description="Disordered" evidence="5">
    <location>
        <begin position="2872"/>
        <end position="2902"/>
    </location>
</feature>
<evidence type="ECO:0000313" key="7">
    <source>
        <dbReference type="EMBL" id="MCG5441150.1"/>
    </source>
</evidence>
<dbReference type="EMBL" id="JAKKFD010000001">
    <property type="protein sequence ID" value="MCG5441150.1"/>
    <property type="molecule type" value="Genomic_DNA"/>
</dbReference>
<gene>
    <name evidence="7" type="ORF">NIE79_000086</name>
</gene>
<dbReference type="SMART" id="SM00560">
    <property type="entry name" value="LamGL"/>
    <property type="match status" value="1"/>
</dbReference>
<feature type="region of interest" description="Disordered" evidence="5">
    <location>
        <begin position="1982"/>
        <end position="2006"/>
    </location>
</feature>
<dbReference type="InterPro" id="IPR001791">
    <property type="entry name" value="Laminin_G"/>
</dbReference>
<evidence type="ECO:0000259" key="6">
    <source>
        <dbReference type="PROSITE" id="PS50025"/>
    </source>
</evidence>
<dbReference type="RefSeq" id="WP_238676593.1">
    <property type="nucleotide sequence ID" value="NZ_JAKKFD010000001.1"/>
</dbReference>
<name>A0ABS9MU05_9ACTN</name>
<dbReference type="InterPro" id="IPR031325">
    <property type="entry name" value="RHS_repeat"/>
</dbReference>
<dbReference type="SUPFAM" id="SSF51294">
    <property type="entry name" value="Hedgehog/intein (Hint) domain"/>
    <property type="match status" value="1"/>
</dbReference>
<dbReference type="InterPro" id="IPR006558">
    <property type="entry name" value="LamG-like"/>
</dbReference>
<keyword evidence="2" id="KW-0677">Repeat</keyword>
<dbReference type="NCBIfam" id="TIGR01643">
    <property type="entry name" value="YD_repeat_2x"/>
    <property type="match status" value="10"/>
</dbReference>
<evidence type="ECO:0000256" key="2">
    <source>
        <dbReference type="ARBA" id="ARBA00022737"/>
    </source>
</evidence>
<comment type="caution">
    <text evidence="7">The sequence shown here is derived from an EMBL/GenBank/DDBJ whole genome shotgun (WGS) entry which is preliminary data.</text>
</comment>
<keyword evidence="3" id="KW-1015">Disulfide bond</keyword>
<evidence type="ECO:0000256" key="5">
    <source>
        <dbReference type="SAM" id="MobiDB-lite"/>
    </source>
</evidence>
<feature type="compositionally biased region" description="Gly residues" evidence="5">
    <location>
        <begin position="3552"/>
        <end position="3575"/>
    </location>
</feature>
<feature type="coiled-coil region" evidence="4">
    <location>
        <begin position="3318"/>
        <end position="3385"/>
    </location>
</feature>
<dbReference type="InterPro" id="IPR022385">
    <property type="entry name" value="Rhs_assc_core"/>
</dbReference>
<dbReference type="Pfam" id="PF20148">
    <property type="entry name" value="DUF6531"/>
    <property type="match status" value="1"/>
</dbReference>
<dbReference type="Gene3D" id="2.170.16.10">
    <property type="entry name" value="Hedgehog/Intein (Hint) domain"/>
    <property type="match status" value="1"/>
</dbReference>
<dbReference type="InterPro" id="IPR013517">
    <property type="entry name" value="FG-GAP"/>
</dbReference>
<organism evidence="7 8">
    <name type="scientific">Micromonospora trifolii</name>
    <dbReference type="NCBI Taxonomy" id="2911208"/>
    <lineage>
        <taxon>Bacteria</taxon>
        <taxon>Bacillati</taxon>
        <taxon>Actinomycetota</taxon>
        <taxon>Actinomycetes</taxon>
        <taxon>Micromonosporales</taxon>
        <taxon>Micromonosporaceae</taxon>
        <taxon>Micromonospora</taxon>
    </lineage>
</organism>
<feature type="compositionally biased region" description="Polar residues" evidence="5">
    <location>
        <begin position="2433"/>
        <end position="2449"/>
    </location>
</feature>
<dbReference type="InterPro" id="IPR013320">
    <property type="entry name" value="ConA-like_dom_sf"/>
</dbReference>
<feature type="region of interest" description="Disordered" evidence="5">
    <location>
        <begin position="3552"/>
        <end position="3583"/>
    </location>
</feature>
<dbReference type="InterPro" id="IPR056823">
    <property type="entry name" value="TEN-like_YD-shell"/>
</dbReference>
<dbReference type="InterPro" id="IPR006530">
    <property type="entry name" value="YD"/>
</dbReference>
<sequence>MRRSVTTGARRAAFVVAVVFGLTVAIPADVVRPGGEFPLTWLTWFAQRPAWSATAAFVGLPVQQRGKPVTVDPHVPASATDAGTGAGRAPQPAPGTLAAYQPHQLATTPEVTDVAEPGFDARTSTRDARKSSARSDIFANADGSLTKRTYNRPVNYRAADGSWQKIDSNLTRRSDGRLHVTANRLGVSVTDGTPGATGRAAASAAAGDLAQLTLPGGESVGYRLEGGTVNAPEVTGPTARYRDVLPHTDLELTTFDAGIKETLVLRSPEAASSWVFPLRLTGLTPRLTTAGSVELLNADGKAVAWFPHGSMQDSKVDPRSGAPAESDAVTFEIVTVDGAPALKVVADPAWLRDPARQYPVRVDPTTTTGTTGDVYVDSDSETTDQNGDNLPVGTYDGGGVKARSFIHFDEFTSDGLAGKRFSAAKLRLYHTWSFNCTSHKAFDVHRVTQAWTVAGLTAGAHPGPTISPSIGSLTITDNYPACTNNPPNRSTGKWVTVPLAVDTFNDWSTGGLNEGLALTASETDSTAWKRFTAANYSDGSYKPYLELTYTNNVAPQVNVRYPTNNAVVQTLTPELHSRAVDPDKWPNKGFTYNYVVADAGTGAVVANSGWVATASWTLPAGKLTWNKSYLYTVQVNDKAGSSAVYPAYAFTTSVPQPLLTGSLTQNSGKGYDPGIGNYTTSATDASVATVGPSLAITRSYNSLDARRNNAFGAGWSSMLDTRATQVRDVAGQVQSVLITYPTGQDVALGRNADGTFTPASGRFSILKENKDVSGAVTGYTLTDKDASLYVFAQSAGNGVFKITSVTDANGRTMTFTYDASSNVTKVTSASGRSLHVTWSTPAGSTYAHPATVSTDPAVPGDASTSTTWQYTYGTNDQLAKVCPPTSATACTTYQHDTTSQYANATLNAGPYSYWRLTEAAGATTAASSVLGNAGVDNARYNNVALGQAAALPGSTATTAGFNGTTSHVQLPGNLVSDGQYQSVSMWFKTTTPNGVLFSYQADAITKGTTAANYTPSIYIGNDGKLRGSFWNGFPSPINTNVTVTDGAWHHVVLAGAGDTQKIYLDGVDRGTLDGTVAQVPGGSANVLVGAGFVGGGWPSHVNSGVTPARATYFTGSIAEVSFFNQALTGTTVTALHDSGRTAHPVLTKVVRPSGGVTAQVGYDKGSGRVSAVTDENGGVWSMGTPTVSGSSDVYAASVLGGKPADYWRLGDVEATDAANEVQGGVATYSSATLGVAGPFSDSRAASFNGTSSYLQLPPEDAPTTGPNSVEMWFKMPAGNTAGGVLYGYQASPVTDPAVAGMWTPALYVGTDGKLRGGFWTGSATRVITSGGVVNDDKWHHLVLSAANATQSLYLDGAAVGKLDNALAAADGQNVYVGAGKWAGAWPGRGARDVGYFPGSIAEVAFYRSQLSADQVGAHFQASKQTAPVAVTMVNGVASAIPMPVSTVSVTGPTGEKVSYSYDLVNGNRMVAQTDGLGNTTKFGYDVGGYGNLTYDPRGVWSQELQDARGNTKQVITCQDQSASKCSSVYYTYYANSAEPLNWAAATLPTMFEDFSGDGAPDVVYRAADNTIQMVQGNGAGGWLTSLPTPTGASLAAANMAVAAKDFSGDGKPDLLWRNASDGNLYMLNGNGAGGWVSSTPVKIGPVVSAADLMVYSKDFSGDGKPDIIYRNSTDKNLYLLKGNGSGGWLSATPTLIGPNVSAANLLVSPGDFDGDGKADVIYRSSADNNLYMLRGNGSGGWLSATATRIVTGWSSAKALLSAGDFDGDKLADLLYLKSTDNDMYLVSGNGTGGWATGSSIKIGGTPDPRNDVILTMRDGRSSSATDNRYLTSYGYDGKGNQTSITDPLGRITRTTFTDGTTVAAKDGGFAPAGLPAAVTTPGGQTQTITYYASGDVAEMVEPGGTVTRYTYDGLGRLLTETELTTSYPAGLTTSHQYDRLGREIAETEPGVTNRVTGAIHTARTTTVHDDDGNITEVTVSDLTGGDASRTERHTYNSYGQESTTTNGVNQTTAFEYDRYGRVVKETGPDGGVTTSTYDVEGNLITSTVKGYTGDPNNPSAPRDLVTTTRAYDPAGRLASETDAMGWTTSYTYTDNGLEAKVSRTDGTRTFVVEENLYDAAGNAVSEITNNGHTVTATEYDAAGRTTASIVDPNGLKRRTALTYDADDNVISTVSSGPDGTVTSVSDALYDGAGRAIAETEYPSAALTPVARWKLDETSGTKAADSTGNSPAAAIGNVTWSTDRGGSAALDGTSAYLKTGPVVDTKRAFTVSAWVKLKSGGPNTDQLVIAAPGSNGSSALKLYYAPAQSRWFFAMAVRKADGTVTWLGGGGPTGSAVVDAWTHLSLVMDPVGKTGKLYADGSLQTTVATTEAFNNTATGFTIGGADGFGWFPGGIDDVQVYQKALTDAEVSQVKAGTAPAVDAQVIRTSQVLDSDDLPTSVTDPNGNTTHYGYDEEGRAVKTTAPAAMTEQPGQVPALANAVSLVGFNTFDEPTDTRDANGNWSVVEYDAVGRTVSEKAPAYTPPGTATPIVPETRQSYDESGQLEAVTDPLGKVTRYEYDQLGRVSKEIAPNDGASTYTYDDAGNVLSSTDPTGAVSAATYDYLGRALTSTEVVRQEGKSHTTNYTYNAQGWPSQVTTAAGVNSSTTYNVLGDPLTVTDGANNVSRYEYDSEGRTTKTIRPDGSYASVTYDMADRATRTAEYSPTGTLLSEQSARYDRAGNMVASTDARRTTVTYEYDATGVVTKETQPISASDSIVTTFGYDLEGNRTRFTDGRGNAFHTGYNSWGLPEAMIEPATAAHPDPADRTFTLSYDKSGRPAKQTMPGGVAVTNEYDDLGQLVRQSGAGAEVATEDRSFGYDVAGRMTSLSGSGGTNTIAYDDRGLPRSVTGPSGNSTFGYDPDGRLASRQDAAGTTSYTYDGAGRLSTLANSSAGVQMAYTYNTLSQVKKITYGSNGNTRDFTFDPLRRLTGDELKSSAGASLAKITYGWDENSNITSKSTTGFAGSAANTYTYDLADRLTSWNNGASTTAYAYDKSGNRVQNGSKLFTYDQRSRLLTADGASYTYTARGTLANAGGNITRTDAFGQVVSQQSTAGTQTYTYDGLGRAIRPGHSYTGLGNDLAADSSASYVRGPSGEVVGTTGGGNQRMVWTDLHSDVVGQFTPTGTALTGSVTYDPLGKALNTSGLLGQLGYQSEWTDALTNRVNMHARWYNTDTGQFDTRDTASNSPLPDSINANRYQYGDANPMTVTDPSGHFGLGSLKRSFSRAVSSVTSSVRSYASSAYSYASSAYSYASSAYSYASSAYSAAKSTVKKTASRAKAAVKKKYHQAKKKYNQVKKQVKKKYNQAKRAVKKKYNQAKKYVAKKVAAVKKRAKQAAAKLKQAGKKIAAKAHRVVKKATTAVRDAANATTKWVKEHKDVLLEVAAIGGAILAGIACTAVTAGVGAIACMAGAGALISLAKDAAQGDIHSIGDALGSLGTGAVTGLIGGAGGAIAARVGAAVAKKVGTGLVGRLATEAAENGIEDAVGQLATSGTYNPRAAAENMVPGLGGLSRKGGGGARSGVGISVGGGGGGCPRSGGRRHSFDPKTQVLMADGTSRPIEDVNVGDKVMATDPLAGKSEPKQVTQLHRNVDKDLTDLTVRDQDGKVTKVETTWHHPFWNDSERKWDDAKDLKPGTKLLVKDKRAVTVVSVLNKLGAEDMRDLTVADIHTYYVVAGDDPVLVHNCGGGEDGHGDACQCASGGRAIGPNGRFLPNANAPVPGAVDANGMVRGTNEPGFTTSRGGWRADTTNAAWTDGTPGPKGGVMCPRQGPKCAGEVFRNPTAGQPAGDMGHWPEAHTNRSYPADISREDFLDEYQKDVRIECIPCNRGAGNRQDG</sequence>
<dbReference type="SMART" id="SM00306">
    <property type="entry name" value="HintN"/>
    <property type="match status" value="1"/>
</dbReference>
<dbReference type="PANTHER" id="PTHR32305:SF17">
    <property type="entry name" value="TRNA NUCLEASE WAPA"/>
    <property type="match status" value="1"/>
</dbReference>
<dbReference type="Proteomes" id="UP001201629">
    <property type="component" value="Unassembled WGS sequence"/>
</dbReference>
<dbReference type="InterPro" id="IPR045351">
    <property type="entry name" value="DUF6531"/>
</dbReference>
<dbReference type="InterPro" id="IPR028994">
    <property type="entry name" value="Integrin_alpha_N"/>
</dbReference>
<dbReference type="Pfam" id="PF25023">
    <property type="entry name" value="TEN_YD-shell"/>
    <property type="match status" value="2"/>
</dbReference>
<evidence type="ECO:0000256" key="4">
    <source>
        <dbReference type="SAM" id="Coils"/>
    </source>
</evidence>
<protein>
    <submittedName>
        <fullName evidence="7">FG-GAP-like repeat-containing protein</fullName>
    </submittedName>
</protein>
<proteinExistence type="predicted"/>
<dbReference type="InterPro" id="IPR030934">
    <property type="entry name" value="Intein_C"/>
</dbReference>
<dbReference type="Pfam" id="PF13385">
    <property type="entry name" value="Laminin_G_3"/>
    <property type="match status" value="3"/>
</dbReference>
<dbReference type="InterPro" id="IPR036844">
    <property type="entry name" value="Hint_dom_sf"/>
</dbReference>
<feature type="domain" description="Laminin G" evidence="6">
    <location>
        <begin position="957"/>
        <end position="1145"/>
    </location>
</feature>
<dbReference type="Gene3D" id="2.180.10.10">
    <property type="entry name" value="RHS repeat-associated core"/>
    <property type="match status" value="5"/>
</dbReference>
<keyword evidence="8" id="KW-1185">Reference proteome</keyword>
<dbReference type="CDD" id="cd00110">
    <property type="entry name" value="LamG"/>
    <property type="match status" value="2"/>
</dbReference>
<dbReference type="PROSITE" id="PS50818">
    <property type="entry name" value="INTEIN_C_TER"/>
    <property type="match status" value="1"/>
</dbReference>
<evidence type="ECO:0000256" key="1">
    <source>
        <dbReference type="ARBA" id="ARBA00022729"/>
    </source>
</evidence>
<evidence type="ECO:0000256" key="3">
    <source>
        <dbReference type="ARBA" id="ARBA00023157"/>
    </source>
</evidence>
<dbReference type="InterPro" id="IPR050708">
    <property type="entry name" value="T6SS_VgrG/RHS"/>
</dbReference>
<dbReference type="CDD" id="cd00081">
    <property type="entry name" value="Hint"/>
    <property type="match status" value="1"/>
</dbReference>
<dbReference type="Pfam" id="PF07591">
    <property type="entry name" value="PT-HINT"/>
    <property type="match status" value="1"/>
</dbReference>
<feature type="region of interest" description="Disordered" evidence="5">
    <location>
        <begin position="361"/>
        <end position="391"/>
    </location>
</feature>
<evidence type="ECO:0000313" key="8">
    <source>
        <dbReference type="Proteomes" id="UP001201629"/>
    </source>
</evidence>
<feature type="region of interest" description="Disordered" evidence="5">
    <location>
        <begin position="73"/>
        <end position="92"/>
    </location>
</feature>
<dbReference type="PANTHER" id="PTHR32305">
    <property type="match status" value="1"/>
</dbReference>
<feature type="compositionally biased region" description="Polar residues" evidence="5">
    <location>
        <begin position="1995"/>
        <end position="2006"/>
    </location>
</feature>
<reference evidence="7 8" key="1">
    <citation type="submission" date="2022-01" db="EMBL/GenBank/DDBJ databases">
        <authorList>
            <person name="Riesco R."/>
            <person name="Trujillo M.E."/>
        </authorList>
    </citation>
    <scope>NUCLEOTIDE SEQUENCE [LARGE SCALE GENOMIC DNA]</scope>
    <source>
        <strain evidence="7 8">NIE79</strain>
    </source>
</reference>
<dbReference type="Gene3D" id="3.90.930.1">
    <property type="match status" value="1"/>
</dbReference>
<keyword evidence="1" id="KW-0732">Signal</keyword>